<name>A0AA40AFW0_9PEZI</name>
<keyword evidence="3" id="KW-1185">Reference proteome</keyword>
<organism evidence="2 3">
    <name type="scientific">Lasiosphaeris hirsuta</name>
    <dbReference type="NCBI Taxonomy" id="260670"/>
    <lineage>
        <taxon>Eukaryota</taxon>
        <taxon>Fungi</taxon>
        <taxon>Dikarya</taxon>
        <taxon>Ascomycota</taxon>
        <taxon>Pezizomycotina</taxon>
        <taxon>Sordariomycetes</taxon>
        <taxon>Sordariomycetidae</taxon>
        <taxon>Sordariales</taxon>
        <taxon>Lasiosphaeriaceae</taxon>
        <taxon>Lasiosphaeris</taxon>
    </lineage>
</organism>
<comment type="caution">
    <text evidence="2">The sequence shown here is derived from an EMBL/GenBank/DDBJ whole genome shotgun (WGS) entry which is preliminary data.</text>
</comment>
<dbReference type="AlphaFoldDB" id="A0AA40AFW0"/>
<evidence type="ECO:0000313" key="3">
    <source>
        <dbReference type="Proteomes" id="UP001172102"/>
    </source>
</evidence>
<sequence length="462" mass="52105">MPQKRKGNEASALHADKKVRSAPRQPAPASHNAQPRQTRSRAALPGASPLVSLEDKPRPWRRHISPKPTDSPPDTNEWTRPSSNRLANRALSGPPFHKQGVLLKPLEAGIRIRQSWPMPQVVIQPIVSRDTCETSDQESCFDSFQEENNEDQPISVATPKTLIHPRSPPVPQSTTGEELIGRGQERNHSDVSVITDDEFPHNHKRMKPVTPLPPSQELELEADRTTQMDIEECDEILRISSSPEISNNGNSTGSDKERLEELWARCWSKSPRETPPVGFSARRSTAINSPEQFHELVGLRNQHLSGLLHESREETLNNMARAAQQFNASMSMSHPINRLTFNSEDPKEAGPEIFSEGLGYRAFHDALDHRTGTAHEERPGMIPPVEANALRERGWWEHPGARQEIKLAVARCDNTGVLDQFAGYQYQTVRDVGESLRWEPLEWLLYSLLFRDEVVPEMEGLR</sequence>
<evidence type="ECO:0000256" key="1">
    <source>
        <dbReference type="SAM" id="MobiDB-lite"/>
    </source>
</evidence>
<evidence type="ECO:0000313" key="2">
    <source>
        <dbReference type="EMBL" id="KAK0715089.1"/>
    </source>
</evidence>
<feature type="region of interest" description="Disordered" evidence="1">
    <location>
        <begin position="160"/>
        <end position="186"/>
    </location>
</feature>
<feature type="region of interest" description="Disordered" evidence="1">
    <location>
        <begin position="1"/>
        <end position="96"/>
    </location>
</feature>
<dbReference type="Proteomes" id="UP001172102">
    <property type="component" value="Unassembled WGS sequence"/>
</dbReference>
<feature type="compositionally biased region" description="Polar residues" evidence="1">
    <location>
        <begin position="72"/>
        <end position="86"/>
    </location>
</feature>
<dbReference type="EMBL" id="JAUKUA010000004">
    <property type="protein sequence ID" value="KAK0715089.1"/>
    <property type="molecule type" value="Genomic_DNA"/>
</dbReference>
<gene>
    <name evidence="2" type="ORF">B0H67DRAFT_579947</name>
</gene>
<proteinExistence type="predicted"/>
<reference evidence="2" key="1">
    <citation type="submission" date="2023-06" db="EMBL/GenBank/DDBJ databases">
        <title>Genome-scale phylogeny and comparative genomics of the fungal order Sordariales.</title>
        <authorList>
            <consortium name="Lawrence Berkeley National Laboratory"/>
            <person name="Hensen N."/>
            <person name="Bonometti L."/>
            <person name="Westerberg I."/>
            <person name="Brannstrom I.O."/>
            <person name="Guillou S."/>
            <person name="Cros-Aarteil S."/>
            <person name="Calhoun S."/>
            <person name="Haridas S."/>
            <person name="Kuo A."/>
            <person name="Mondo S."/>
            <person name="Pangilinan J."/>
            <person name="Riley R."/>
            <person name="Labutti K."/>
            <person name="Andreopoulos B."/>
            <person name="Lipzen A."/>
            <person name="Chen C."/>
            <person name="Yanf M."/>
            <person name="Daum C."/>
            <person name="Ng V."/>
            <person name="Clum A."/>
            <person name="Steindorff A."/>
            <person name="Ohm R."/>
            <person name="Martin F."/>
            <person name="Silar P."/>
            <person name="Natvig D."/>
            <person name="Lalanne C."/>
            <person name="Gautier V."/>
            <person name="Ament-Velasquez S.L."/>
            <person name="Kruys A."/>
            <person name="Hutchinson M.I."/>
            <person name="Powell A.J."/>
            <person name="Barry K."/>
            <person name="Miller A.N."/>
            <person name="Grigoriev I.V."/>
            <person name="Debuchy R."/>
            <person name="Gladieux P."/>
            <person name="Thoren M.H."/>
            <person name="Johannesson H."/>
        </authorList>
    </citation>
    <scope>NUCLEOTIDE SEQUENCE</scope>
    <source>
        <strain evidence="2">SMH4607-1</strain>
    </source>
</reference>
<protein>
    <submittedName>
        <fullName evidence="2">Uncharacterized protein</fullName>
    </submittedName>
</protein>
<accession>A0AA40AFW0</accession>